<dbReference type="GO" id="GO:0003700">
    <property type="term" value="F:DNA-binding transcription factor activity"/>
    <property type="evidence" value="ECO:0007669"/>
    <property type="project" value="InterPro"/>
</dbReference>
<dbReference type="Proteomes" id="UP000515823">
    <property type="component" value="Chromosome"/>
</dbReference>
<dbReference type="SUPFAM" id="SSF46785">
    <property type="entry name" value="Winged helix' DNA-binding domain"/>
    <property type="match status" value="1"/>
</dbReference>
<dbReference type="PANTHER" id="PTHR43537:SF5">
    <property type="entry name" value="UXU OPERON TRANSCRIPTIONAL REGULATOR"/>
    <property type="match status" value="1"/>
</dbReference>
<keyword evidence="2" id="KW-0238">DNA-binding</keyword>
<dbReference type="CDD" id="cd07377">
    <property type="entry name" value="WHTH_GntR"/>
    <property type="match status" value="1"/>
</dbReference>
<dbReference type="GO" id="GO:0003677">
    <property type="term" value="F:DNA binding"/>
    <property type="evidence" value="ECO:0007669"/>
    <property type="project" value="UniProtKB-KW"/>
</dbReference>
<dbReference type="InterPro" id="IPR011711">
    <property type="entry name" value="GntR_C"/>
</dbReference>
<evidence type="ECO:0000256" key="2">
    <source>
        <dbReference type="ARBA" id="ARBA00023125"/>
    </source>
</evidence>
<dbReference type="InterPro" id="IPR008920">
    <property type="entry name" value="TF_FadR/GntR_C"/>
</dbReference>
<evidence type="ECO:0000313" key="6">
    <source>
        <dbReference type="Proteomes" id="UP000515823"/>
    </source>
</evidence>
<dbReference type="RefSeq" id="WP_249302382.1">
    <property type="nucleotide sequence ID" value="NZ_CP060634.1"/>
</dbReference>
<dbReference type="SMART" id="SM00345">
    <property type="entry name" value="HTH_GNTR"/>
    <property type="match status" value="1"/>
</dbReference>
<keyword evidence="6" id="KW-1185">Reference proteome</keyword>
<dbReference type="Gene3D" id="1.10.10.10">
    <property type="entry name" value="Winged helix-like DNA-binding domain superfamily/Winged helix DNA-binding domain"/>
    <property type="match status" value="1"/>
</dbReference>
<protein>
    <submittedName>
        <fullName evidence="5">GntR family transcriptional regulator</fullName>
    </submittedName>
</protein>
<keyword evidence="1" id="KW-0805">Transcription regulation</keyword>
<dbReference type="AlphaFoldDB" id="A0A7G9G3M0"/>
<evidence type="ECO:0000313" key="5">
    <source>
        <dbReference type="EMBL" id="QNM05402.1"/>
    </source>
</evidence>
<dbReference type="Pfam" id="PF00392">
    <property type="entry name" value="GntR"/>
    <property type="match status" value="1"/>
</dbReference>
<dbReference type="KEGG" id="qdo:H9Q78_13365"/>
<dbReference type="InterPro" id="IPR036388">
    <property type="entry name" value="WH-like_DNA-bd_sf"/>
</dbReference>
<evidence type="ECO:0000259" key="4">
    <source>
        <dbReference type="PROSITE" id="PS50949"/>
    </source>
</evidence>
<dbReference type="InterPro" id="IPR000524">
    <property type="entry name" value="Tscrpt_reg_HTH_GntR"/>
</dbReference>
<organism evidence="5 6">
    <name type="scientific">Qiania dongpingensis</name>
    <dbReference type="NCBI Taxonomy" id="2763669"/>
    <lineage>
        <taxon>Bacteria</taxon>
        <taxon>Bacillati</taxon>
        <taxon>Bacillota</taxon>
        <taxon>Clostridia</taxon>
        <taxon>Lachnospirales</taxon>
        <taxon>Lachnospiraceae</taxon>
        <taxon>Qiania</taxon>
    </lineage>
</organism>
<keyword evidence="3" id="KW-0804">Transcription</keyword>
<dbReference type="Gene3D" id="1.20.120.530">
    <property type="entry name" value="GntR ligand-binding domain-like"/>
    <property type="match status" value="1"/>
</dbReference>
<reference evidence="5 6" key="1">
    <citation type="submission" date="2020-08" db="EMBL/GenBank/DDBJ databases">
        <authorList>
            <person name="Liu C."/>
            <person name="Sun Q."/>
        </authorList>
    </citation>
    <scope>NUCLEOTIDE SEQUENCE [LARGE SCALE GENOMIC DNA]</scope>
    <source>
        <strain evidence="5 6">NSJ-38</strain>
    </source>
</reference>
<name>A0A7G9G3M0_9FIRM</name>
<dbReference type="PROSITE" id="PS50949">
    <property type="entry name" value="HTH_GNTR"/>
    <property type="match status" value="1"/>
</dbReference>
<proteinExistence type="predicted"/>
<dbReference type="PANTHER" id="PTHR43537">
    <property type="entry name" value="TRANSCRIPTIONAL REGULATOR, GNTR FAMILY"/>
    <property type="match status" value="1"/>
</dbReference>
<dbReference type="EMBL" id="CP060634">
    <property type="protein sequence ID" value="QNM05402.1"/>
    <property type="molecule type" value="Genomic_DNA"/>
</dbReference>
<evidence type="ECO:0000256" key="3">
    <source>
        <dbReference type="ARBA" id="ARBA00023163"/>
    </source>
</evidence>
<dbReference type="SUPFAM" id="SSF48008">
    <property type="entry name" value="GntR ligand-binding domain-like"/>
    <property type="match status" value="1"/>
</dbReference>
<evidence type="ECO:0000256" key="1">
    <source>
        <dbReference type="ARBA" id="ARBA00023015"/>
    </source>
</evidence>
<dbReference type="Pfam" id="PF07729">
    <property type="entry name" value="FCD"/>
    <property type="match status" value="1"/>
</dbReference>
<gene>
    <name evidence="5" type="ORF">H9Q78_13365</name>
</gene>
<accession>A0A7G9G3M0</accession>
<feature type="domain" description="HTH gntR-type" evidence="4">
    <location>
        <begin position="6"/>
        <end position="73"/>
    </location>
</feature>
<dbReference type="InterPro" id="IPR036390">
    <property type="entry name" value="WH_DNA-bd_sf"/>
</dbReference>
<sequence length="208" mass="24468">MNDNNTSIKEHIYRSLLKDIIEGNYSPEQVLNEKNLMEQYQVSRSPIREALVELCKEKVLYSIPYYGYKITPLTEQDIYNVKTYRCVLECGFMSECWHKFTPEALSALEELKNSQLKHGARQEAIRHWNDNIDFHLAFFRIYENDYAYETLRSAMSMQTRAYVQIRMTQQHSPLFEETSVFHSSILDAVKRNDKTTAVGLMRADIMSI</sequence>